<proteinExistence type="predicted"/>
<accession>U2CN78</accession>
<dbReference type="PANTHER" id="PTHR30273:SF2">
    <property type="entry name" value="PROTEIN FECR"/>
    <property type="match status" value="1"/>
</dbReference>
<evidence type="ECO:0000259" key="2">
    <source>
        <dbReference type="Pfam" id="PF04773"/>
    </source>
</evidence>
<dbReference type="InterPro" id="IPR006860">
    <property type="entry name" value="FecR"/>
</dbReference>
<dbReference type="Proteomes" id="UP000016496">
    <property type="component" value="Unassembled WGS sequence"/>
</dbReference>
<keyword evidence="1" id="KW-0472">Membrane</keyword>
<feature type="domain" description="Protein FecR C-terminal" evidence="3">
    <location>
        <begin position="329"/>
        <end position="396"/>
    </location>
</feature>
<organism evidence="4 5">
    <name type="scientific">Bacteroides pyogenes F0041</name>
    <dbReference type="NCBI Taxonomy" id="1321819"/>
    <lineage>
        <taxon>Bacteria</taxon>
        <taxon>Pseudomonadati</taxon>
        <taxon>Bacteroidota</taxon>
        <taxon>Bacteroidia</taxon>
        <taxon>Bacteroidales</taxon>
        <taxon>Bacteroidaceae</taxon>
        <taxon>Bacteroides</taxon>
    </lineage>
</organism>
<keyword evidence="1" id="KW-1133">Transmembrane helix</keyword>
<dbReference type="Pfam" id="PF04773">
    <property type="entry name" value="FecR"/>
    <property type="match status" value="1"/>
</dbReference>
<evidence type="ECO:0000313" key="4">
    <source>
        <dbReference type="EMBL" id="ERI85523.1"/>
    </source>
</evidence>
<dbReference type="InterPro" id="IPR032508">
    <property type="entry name" value="FecR_C"/>
</dbReference>
<dbReference type="PANTHER" id="PTHR30273">
    <property type="entry name" value="PERIPLASMIC SIGNAL SENSOR AND SIGMA FACTOR ACTIVATOR FECR-RELATED"/>
    <property type="match status" value="1"/>
</dbReference>
<dbReference type="GO" id="GO:0016989">
    <property type="term" value="F:sigma factor antagonist activity"/>
    <property type="evidence" value="ECO:0007669"/>
    <property type="project" value="TreeGrafter"/>
</dbReference>
<comment type="caution">
    <text evidence="4">The sequence shown here is derived from an EMBL/GenBank/DDBJ whole genome shotgun (WGS) entry which is preliminary data.</text>
</comment>
<dbReference type="AlphaFoldDB" id="U2CN78"/>
<keyword evidence="1" id="KW-0812">Transmembrane</keyword>
<dbReference type="InterPro" id="IPR012373">
    <property type="entry name" value="Ferrdict_sens_TM"/>
</dbReference>
<reference evidence="4 5" key="1">
    <citation type="submission" date="2013-08" db="EMBL/GenBank/DDBJ databases">
        <authorList>
            <person name="Weinstock G."/>
            <person name="Sodergren E."/>
            <person name="Wylie T."/>
            <person name="Fulton L."/>
            <person name="Fulton R."/>
            <person name="Fronick C."/>
            <person name="O'Laughlin M."/>
            <person name="Godfrey J."/>
            <person name="Miner T."/>
            <person name="Herter B."/>
            <person name="Appelbaum E."/>
            <person name="Cordes M."/>
            <person name="Lek S."/>
            <person name="Wollam A."/>
            <person name="Pepin K.H."/>
            <person name="Palsikar V.B."/>
            <person name="Mitreva M."/>
            <person name="Wilson R.K."/>
        </authorList>
    </citation>
    <scope>NUCLEOTIDE SEQUENCE [LARGE SCALE GENOMIC DNA]</scope>
    <source>
        <strain evidence="4 5">F0041</strain>
    </source>
</reference>
<evidence type="ECO:0000259" key="3">
    <source>
        <dbReference type="Pfam" id="PF16344"/>
    </source>
</evidence>
<evidence type="ECO:0000256" key="1">
    <source>
        <dbReference type="SAM" id="Phobius"/>
    </source>
</evidence>
<dbReference type="Gene3D" id="3.55.50.30">
    <property type="match status" value="1"/>
</dbReference>
<dbReference type="PATRIC" id="fig|1321819.3.peg.1561"/>
<dbReference type="EMBL" id="AWSV01000089">
    <property type="protein sequence ID" value="ERI85523.1"/>
    <property type="molecule type" value="Genomic_DNA"/>
</dbReference>
<evidence type="ECO:0000313" key="5">
    <source>
        <dbReference type="Proteomes" id="UP000016496"/>
    </source>
</evidence>
<dbReference type="OrthoDB" id="1123467at2"/>
<dbReference type="Gene3D" id="2.60.120.1440">
    <property type="match status" value="1"/>
</dbReference>
<feature type="transmembrane region" description="Helical" evidence="1">
    <location>
        <begin position="102"/>
        <end position="123"/>
    </location>
</feature>
<protein>
    <submittedName>
        <fullName evidence="4">Sigma factor regulatory protein, FecR/PupR family</fullName>
    </submittedName>
</protein>
<sequence>MAQYAFKDIEEFLHDDDFFQWARDGVSDNGFDIDCYKCQYPGCEDRIDLAIAVIRTMNVVEDYKPFSRRYKERSFANMMKKVQQQKLQNIHLEKFSFKWKQIAVYAATVAVLFLSTLGTYYFLSHSKAPSIDVSANNLDSLLSVSRIRVLLDGKEAVAIERSNAEIRLDEKGTVIVDERLMSTSKNDRVSVNQVVVPYGKRLKLILPDGTSLWINSGSSISYGSDFSSNRKLNVQGEVYLDVKPDKTHPFVVTTSNFRVFVTGTAFNITDYSGEDESSVVLVRGSVNVRVGDRKEICLRPSERLSVEDKNIRVSEVDVYRYICWKDDVMNFCGQPLSFVLKSLSRYYNTKIEIIGSLTEERCYGSLDLNCTIDEVLRSISETIPISFSRKGNIIYILSRKNKKE</sequence>
<gene>
    <name evidence="4" type="ORF">HMPREF1981_01698</name>
</gene>
<dbReference type="HOGENOM" id="CLU_050192_1_1_10"/>
<name>U2CN78_9BACE</name>
<dbReference type="Pfam" id="PF16344">
    <property type="entry name" value="FecR_C"/>
    <property type="match status" value="1"/>
</dbReference>
<feature type="domain" description="FecR protein" evidence="2">
    <location>
        <begin position="194"/>
        <end position="287"/>
    </location>
</feature>